<dbReference type="InterPro" id="IPR002347">
    <property type="entry name" value="SDR_fam"/>
</dbReference>
<dbReference type="RefSeq" id="WP_345189794.1">
    <property type="nucleotide sequence ID" value="NZ_BAABJJ010000004.1"/>
</dbReference>
<evidence type="ECO:0000256" key="2">
    <source>
        <dbReference type="ARBA" id="ARBA00023002"/>
    </source>
</evidence>
<gene>
    <name evidence="3" type="ORF">GCM10023314_03300</name>
</gene>
<keyword evidence="2" id="KW-0560">Oxidoreductase</keyword>
<dbReference type="PANTHER" id="PTHR24321">
    <property type="entry name" value="DEHYDROGENASES, SHORT CHAIN"/>
    <property type="match status" value="1"/>
</dbReference>
<reference evidence="4" key="1">
    <citation type="journal article" date="2019" name="Int. J. Syst. Evol. Microbiol.">
        <title>The Global Catalogue of Microorganisms (GCM) 10K type strain sequencing project: providing services to taxonomists for standard genome sequencing and annotation.</title>
        <authorList>
            <consortium name="The Broad Institute Genomics Platform"/>
            <consortium name="The Broad Institute Genome Sequencing Center for Infectious Disease"/>
            <person name="Wu L."/>
            <person name="Ma J."/>
        </authorList>
    </citation>
    <scope>NUCLEOTIDE SEQUENCE [LARGE SCALE GENOMIC DNA]</scope>
    <source>
        <strain evidence="4">JCM 18285</strain>
    </source>
</reference>
<dbReference type="CDD" id="cd05233">
    <property type="entry name" value="SDR_c"/>
    <property type="match status" value="1"/>
</dbReference>
<dbReference type="PANTHER" id="PTHR24321:SF8">
    <property type="entry name" value="ESTRADIOL 17-BETA-DEHYDROGENASE 8-RELATED"/>
    <property type="match status" value="1"/>
</dbReference>
<name>A0ABP9GDA0_9FLAO</name>
<comment type="similarity">
    <text evidence="1">Belongs to the short-chain dehydrogenases/reductases (SDR) family.</text>
</comment>
<evidence type="ECO:0000256" key="1">
    <source>
        <dbReference type="ARBA" id="ARBA00006484"/>
    </source>
</evidence>
<sequence length="129" mass="14200">MRLINLGLKEKVTVVGAAEINALFVIRQIETAVKTIKEKYGRVDALINNVSIIDGIGLNTCIDNLVYSLKLNMVCFFTILKYCLPMIKKANSNILNIVSKAAQTGQGNASGYASSKRGLFSLQENRYLI</sequence>
<evidence type="ECO:0000313" key="4">
    <source>
        <dbReference type="Proteomes" id="UP001501302"/>
    </source>
</evidence>
<dbReference type="SUPFAM" id="SSF51735">
    <property type="entry name" value="NAD(P)-binding Rossmann-fold domains"/>
    <property type="match status" value="1"/>
</dbReference>
<evidence type="ECO:0008006" key="5">
    <source>
        <dbReference type="Google" id="ProtNLM"/>
    </source>
</evidence>
<protein>
    <recommendedName>
        <fullName evidence="5">Short chain dehydrogenase</fullName>
    </recommendedName>
</protein>
<comment type="caution">
    <text evidence="3">The sequence shown here is derived from an EMBL/GenBank/DDBJ whole genome shotgun (WGS) entry which is preliminary data.</text>
</comment>
<dbReference type="Proteomes" id="UP001501302">
    <property type="component" value="Unassembled WGS sequence"/>
</dbReference>
<keyword evidence="4" id="KW-1185">Reference proteome</keyword>
<dbReference type="EMBL" id="BAABJJ010000004">
    <property type="protein sequence ID" value="GAA4934208.1"/>
    <property type="molecule type" value="Genomic_DNA"/>
</dbReference>
<accession>A0ABP9GDA0</accession>
<dbReference type="Gene3D" id="3.40.50.720">
    <property type="entry name" value="NAD(P)-binding Rossmann-like Domain"/>
    <property type="match status" value="1"/>
</dbReference>
<dbReference type="InterPro" id="IPR036291">
    <property type="entry name" value="NAD(P)-bd_dom_sf"/>
</dbReference>
<evidence type="ECO:0000313" key="3">
    <source>
        <dbReference type="EMBL" id="GAA4934208.1"/>
    </source>
</evidence>
<proteinExistence type="inferred from homology"/>
<organism evidence="3 4">
    <name type="scientific">Algibacter agarivorans</name>
    <dbReference type="NCBI Taxonomy" id="1109741"/>
    <lineage>
        <taxon>Bacteria</taxon>
        <taxon>Pseudomonadati</taxon>
        <taxon>Bacteroidota</taxon>
        <taxon>Flavobacteriia</taxon>
        <taxon>Flavobacteriales</taxon>
        <taxon>Flavobacteriaceae</taxon>
        <taxon>Algibacter</taxon>
    </lineage>
</organism>
<dbReference type="Pfam" id="PF00106">
    <property type="entry name" value="adh_short"/>
    <property type="match status" value="1"/>
</dbReference>
<dbReference type="PRINTS" id="PR00081">
    <property type="entry name" value="GDHRDH"/>
</dbReference>